<organism evidence="3 4">
    <name type="scientific">Nocardioides oleivorans</name>
    <dbReference type="NCBI Taxonomy" id="273676"/>
    <lineage>
        <taxon>Bacteria</taxon>
        <taxon>Bacillati</taxon>
        <taxon>Actinomycetota</taxon>
        <taxon>Actinomycetes</taxon>
        <taxon>Propionibacteriales</taxon>
        <taxon>Nocardioidaceae</taxon>
        <taxon>Nocardioides</taxon>
    </lineage>
</organism>
<accession>A0A4Q2RYR1</accession>
<name>A0A4Q2RYR1_9ACTN</name>
<evidence type="ECO:0000313" key="3">
    <source>
        <dbReference type="EMBL" id="RYB94420.1"/>
    </source>
</evidence>
<dbReference type="GO" id="GO:0004553">
    <property type="term" value="F:hydrolase activity, hydrolyzing O-glycosyl compounds"/>
    <property type="evidence" value="ECO:0007669"/>
    <property type="project" value="InterPro"/>
</dbReference>
<reference evidence="3 4" key="1">
    <citation type="submission" date="2019-01" db="EMBL/GenBank/DDBJ databases">
        <title>Novel species of Nocardioides.</title>
        <authorList>
            <person name="Liu Q."/>
            <person name="Xin Y.-H."/>
        </authorList>
    </citation>
    <scope>NUCLEOTIDE SEQUENCE [LARGE SCALE GENOMIC DNA]</scope>
    <source>
        <strain evidence="3 4">CGMCC 4.6882</strain>
    </source>
</reference>
<evidence type="ECO:0000259" key="2">
    <source>
        <dbReference type="PROSITE" id="PS51762"/>
    </source>
</evidence>
<dbReference type="PROSITE" id="PS51762">
    <property type="entry name" value="GH16_2"/>
    <property type="match status" value="1"/>
</dbReference>
<dbReference type="Gene3D" id="2.60.120.200">
    <property type="match status" value="1"/>
</dbReference>
<proteinExistence type="predicted"/>
<dbReference type="EMBL" id="SDWT01000001">
    <property type="protein sequence ID" value="RYB94420.1"/>
    <property type="molecule type" value="Genomic_DNA"/>
</dbReference>
<dbReference type="OrthoDB" id="273319at2"/>
<dbReference type="GO" id="GO:0005975">
    <property type="term" value="P:carbohydrate metabolic process"/>
    <property type="evidence" value="ECO:0007669"/>
    <property type="project" value="InterPro"/>
</dbReference>
<dbReference type="Pfam" id="PF00722">
    <property type="entry name" value="Glyco_hydro_16"/>
    <property type="match status" value="1"/>
</dbReference>
<dbReference type="Proteomes" id="UP000294071">
    <property type="component" value="Unassembled WGS sequence"/>
</dbReference>
<feature type="domain" description="GH16" evidence="2">
    <location>
        <begin position="228"/>
        <end position="449"/>
    </location>
</feature>
<gene>
    <name evidence="3" type="ORF">EUA93_08730</name>
</gene>
<dbReference type="InterPro" id="IPR000757">
    <property type="entry name" value="Beta-glucanase-like"/>
</dbReference>
<feature type="region of interest" description="Disordered" evidence="1">
    <location>
        <begin position="448"/>
        <end position="467"/>
    </location>
</feature>
<dbReference type="InterPro" id="IPR013320">
    <property type="entry name" value="ConA-like_dom_sf"/>
</dbReference>
<dbReference type="SUPFAM" id="SSF49899">
    <property type="entry name" value="Concanavalin A-like lectins/glucanases"/>
    <property type="match status" value="1"/>
</dbReference>
<dbReference type="CDD" id="cd00413">
    <property type="entry name" value="Glyco_hydrolase_16"/>
    <property type="match status" value="1"/>
</dbReference>
<comment type="caution">
    <text evidence="3">The sequence shown here is derived from an EMBL/GenBank/DDBJ whole genome shotgun (WGS) entry which is preliminary data.</text>
</comment>
<keyword evidence="4" id="KW-1185">Reference proteome</keyword>
<sequence>MRAGTLSASPGNGSFTAGQEITLRGSIGAGGRRTVHLQSNLGRSGDVWRDVAGARTRTTAGGRFTLRVPAHSSHIVYRVVSGSRRTSTWTSDAVHQEVVLTARGSAVAGQPLTLVADTSAMPLLVGRALTLQQRVGASWTSLASSAVGSDGTGSFTVTPSATGPAVYRVRQEDFDQGVGHVGWFPSYPVYVDVRRTARERPSTRVAAPAPEPVLRRSAPHQSTAAGSLRWGKQLYDFDWEFGESLSDRAAVGTRRRGSWTDASDGTGRIAMRNGAMQLSSNSEGAGRAGSQGSLAAMLQGGAAQAYGRWETRLMPMVQAGGSTDYVLKAELIPLADAATGCDARAITLVEARPSTSGITIGARAATGQAWSRTLPVTTNQSFHAYAVDVTPRRITWFVDGKAVGRVTDPAAISGQSMTVRISMQASGTAPMRTTRTLVDWVRSYPAGTGQRTRGGTRLTPGTHTATC</sequence>
<dbReference type="RefSeq" id="WP_129399771.1">
    <property type="nucleotide sequence ID" value="NZ_SDWT01000001.1"/>
</dbReference>
<protein>
    <submittedName>
        <fullName evidence="3">Glycosyl hydrolase family protein</fullName>
    </submittedName>
</protein>
<evidence type="ECO:0000256" key="1">
    <source>
        <dbReference type="SAM" id="MobiDB-lite"/>
    </source>
</evidence>
<evidence type="ECO:0000313" key="4">
    <source>
        <dbReference type="Proteomes" id="UP000294071"/>
    </source>
</evidence>
<keyword evidence="3" id="KW-0378">Hydrolase</keyword>
<dbReference type="AlphaFoldDB" id="A0A4Q2RYR1"/>